<keyword evidence="4" id="KW-0539">Nucleus</keyword>
<evidence type="ECO:0000256" key="1">
    <source>
        <dbReference type="ARBA" id="ARBA00004123"/>
    </source>
</evidence>
<evidence type="ECO:0000256" key="3">
    <source>
        <dbReference type="ARBA" id="ARBA00022448"/>
    </source>
</evidence>
<dbReference type="InterPro" id="IPR021827">
    <property type="entry name" value="Nup186/Nup192/Nup205"/>
</dbReference>
<dbReference type="WBParaSite" id="SSTP_0000172900.1">
    <property type="protein sequence ID" value="SSTP_0000172900.1"/>
    <property type="gene ID" value="SSTP_0000172900"/>
</dbReference>
<evidence type="ECO:0000256" key="4">
    <source>
        <dbReference type="ARBA" id="ARBA00023242"/>
    </source>
</evidence>
<keyword evidence="5" id="KW-1185">Reference proteome</keyword>
<dbReference type="GO" id="GO:0044611">
    <property type="term" value="C:nuclear pore inner ring"/>
    <property type="evidence" value="ECO:0007669"/>
    <property type="project" value="TreeGrafter"/>
</dbReference>
<dbReference type="Pfam" id="PF11894">
    <property type="entry name" value="Nup192"/>
    <property type="match status" value="1"/>
</dbReference>
<name>A0A0K0DWW3_STRER</name>
<accession>A0A0K0DWW3</accession>
<dbReference type="PANTHER" id="PTHR31344:SF0">
    <property type="entry name" value="NUCLEAR PORE COMPLEX PROTEIN NUP205"/>
    <property type="match status" value="1"/>
</dbReference>
<dbReference type="WBParaSite" id="TCONS_00008865.p1">
    <property type="protein sequence ID" value="TCONS_00008865.p1"/>
    <property type="gene ID" value="XLOC_006738"/>
</dbReference>
<dbReference type="AlphaFoldDB" id="A0A0K0DWW3"/>
<dbReference type="Proteomes" id="UP000035681">
    <property type="component" value="Unplaced"/>
</dbReference>
<evidence type="ECO:0000313" key="6">
    <source>
        <dbReference type="WBParaSite" id="SSTP_0000172900.1"/>
    </source>
</evidence>
<dbReference type="GO" id="GO:0006999">
    <property type="term" value="P:nuclear pore organization"/>
    <property type="evidence" value="ECO:0007669"/>
    <property type="project" value="TreeGrafter"/>
</dbReference>
<evidence type="ECO:0000313" key="5">
    <source>
        <dbReference type="Proteomes" id="UP000035681"/>
    </source>
</evidence>
<organism evidence="6">
    <name type="scientific">Strongyloides stercoralis</name>
    <name type="common">Threadworm</name>
    <dbReference type="NCBI Taxonomy" id="6248"/>
    <lineage>
        <taxon>Eukaryota</taxon>
        <taxon>Metazoa</taxon>
        <taxon>Ecdysozoa</taxon>
        <taxon>Nematoda</taxon>
        <taxon>Chromadorea</taxon>
        <taxon>Rhabditida</taxon>
        <taxon>Tylenchina</taxon>
        <taxon>Panagrolaimomorpha</taxon>
        <taxon>Strongyloidoidea</taxon>
        <taxon>Strongyloididae</taxon>
        <taxon>Strongyloides</taxon>
    </lineage>
</organism>
<keyword evidence="3" id="KW-0813">Transport</keyword>
<evidence type="ECO:0000313" key="7">
    <source>
        <dbReference type="WBParaSite" id="TCONS_00008865.p1"/>
    </source>
</evidence>
<dbReference type="PANTHER" id="PTHR31344">
    <property type="entry name" value="NUCLEAR PORE COMPLEX PROTEIN NUP205"/>
    <property type="match status" value="1"/>
</dbReference>
<sequence length="1384" mass="158851">MNMTSIDDINEIISLCRKGQPIQNLKIIIEKSFLAFLSSPTTPTIFTKENLNHFILLVTLLRPSFLSKASNVEEILNVYHTNLTKEWNDHYLNAVISFCFSIAMKGLRVLRKKLPEPLEHINEDEVVIEALNNKAFHYIKFIIMESHEFYHTPNGPQTIDKLFKDFITYFPKVVNYIFELCENELFSLEKENVIDFEQPELNFATLLSSLSNLFENNWEGKKECIEGYFLSRKSKIFQFVISGQSITSPHLFIVYLDFLKFITITEDIAKIVYEMFMNPVVKETFCDWNVYFNSIIFYKNLYVKNKTMVALNPSFQGKQGYQVIGQTLSSVGIKPHELEGLTSWSRFSETIALKCDNFRKIVLEYEQWRAVDNICGLLMEDIPIQLKGCLYRFLASLVSDENSVTLIWNYLLKGKSLTSESNTLFFEEDLDKKEIPMMIYDASLGFVLLLKKLFSHTFKPNNVYLGIYLSFITKRIIGEAGERSYEKIEQMWGLLTSSINCLYELLRDYFIDSNEIINQSVEVALLMQLLNESSLSRSLSKIIVNSAETFSSGNPKCIYRVELSLASIRLLQTAFTLHSSLKTLLRQVESSAIISSLDSILLSNLYCLPNVSYLSVLLTFVNNNDQYVRHTFYVMKILRDLISVRPSPQQRLVHCLMSQKNFLQEQFYGLSTINNKDFELGFNQLPLEDLTNVSTARIRGEIIRLIIEIFVDSVNSSCKGMNITFLLLNFDMSSMIALSSLKEMAAADLMASTVSPLHGFIDIINSLIEDENPFLAPNAPLYEPILRLFLSLSSMNSNVSTTFLRFLRSHHDLIYRLTACVGFRGSNEQFEPSMLCIHNLIRSNIINLIAIEVRELFKQGTISIPEKYYEALFCGTTSEDDDPLEHSNFLINLFINMPLFEFNNFEEPIVPDFLQGKIDKIFSQSIREASLGVKQIDLDYLKHQLEIAYNLNNYEKKTNCNTVLSEYQAFLEYATIKNQALMIEYSCTTLKESIISIVDIITEYTPNSFMSNEAQEGLISDWIFCIIEYVLCNTEKECNCNIFALTIMKLCNSLCKISSVSLTEEDGSNSKIAVIVDCLFKCIIQTEFQKYITFKRYIYSTIVLLLTIIKKKEYEKAEKNTSDSIVEFFESRKTTDTILGSIILERVCELVSSIVKDINEASDFLELPALSALNCLIAASYQSADSVVQEFISSGCLRGVIDSLISKEDDEKDWSLKANSALFVARISLLIRIGSLENGWSVLSCFNIFEKLTSMKIWSKVPETFYIDTKLALKPGNCVYEYLQLLNICLRFIFVMLSNPKWRQVSLNAMNFIVSLRPIFDQLIYSQVPHPVLYVMRSITSFIYIADKSIDVPEDLVNFLDIDVNDEEFPPLTFEDSDKSLAFY</sequence>
<proteinExistence type="inferred from homology"/>
<dbReference type="STRING" id="6248.A0A0K0DWW3"/>
<evidence type="ECO:0000256" key="2">
    <source>
        <dbReference type="ARBA" id="ARBA00005892"/>
    </source>
</evidence>
<comment type="subcellular location">
    <subcellularLocation>
        <location evidence="1">Nucleus</location>
    </subcellularLocation>
</comment>
<reference evidence="6" key="1">
    <citation type="submission" date="2015-08" db="UniProtKB">
        <authorList>
            <consortium name="WormBaseParasite"/>
        </authorList>
    </citation>
    <scope>IDENTIFICATION</scope>
</reference>
<protein>
    <submittedName>
        <fullName evidence="7">DUF2428 domain-containing protein</fullName>
    </submittedName>
</protein>
<comment type="similarity">
    <text evidence="2">Belongs to the NUP186/NUP192/NUP205 family.</text>
</comment>
<dbReference type="GO" id="GO:0017056">
    <property type="term" value="F:structural constituent of nuclear pore"/>
    <property type="evidence" value="ECO:0007669"/>
    <property type="project" value="TreeGrafter"/>
</dbReference>